<keyword evidence="2" id="KW-0326">Glycosidase</keyword>
<keyword evidence="1" id="KW-0862">Zinc</keyword>
<organism evidence="2 3">
    <name type="scientific">Streptococcus dysgalactiae subsp. dysgalactiae</name>
    <dbReference type="NCBI Taxonomy" id="99822"/>
    <lineage>
        <taxon>Bacteria</taxon>
        <taxon>Bacillati</taxon>
        <taxon>Bacillota</taxon>
        <taxon>Bacilli</taxon>
        <taxon>Lactobacillales</taxon>
        <taxon>Streptococcaceae</taxon>
        <taxon>Streptococcus</taxon>
    </lineage>
</organism>
<gene>
    <name evidence="2" type="primary">tag</name>
    <name evidence="2" type="ORF">NCTC4670_00109</name>
</gene>
<evidence type="ECO:0000313" key="2">
    <source>
        <dbReference type="EMBL" id="SUN46752.1"/>
    </source>
</evidence>
<dbReference type="SUPFAM" id="SSF48150">
    <property type="entry name" value="DNA-glycosylase"/>
    <property type="match status" value="1"/>
</dbReference>
<evidence type="ECO:0000313" key="3">
    <source>
        <dbReference type="Proteomes" id="UP000254797"/>
    </source>
</evidence>
<name>A0A380JQB5_STRDY</name>
<keyword evidence="2" id="KW-0378">Hydrolase</keyword>
<dbReference type="Gene3D" id="1.10.340.30">
    <property type="entry name" value="Hypothetical protein, domain 2"/>
    <property type="match status" value="1"/>
</dbReference>
<dbReference type="RefSeq" id="WP_115245516.1">
    <property type="nucleotide sequence ID" value="NZ_UHFG01000004.1"/>
</dbReference>
<sequence length="190" mass="21947">MKRCSWVPKDNQLYCDYHDLEWGQPLDDDRDFFELLCLESYQSGLSWLTVLKKRQTFRTVFHDYDISAVAAFTDEEMADALQNPSIIRHKLKLAATVNNAIAVQKIQEEFGSFTTYLWDFVGGKPIDNLVNQEHPVLAQTDLSVRLAKDLKKRGFRFLGPTTVYSFMQASGLVNDHEETCAFKLITTKRR</sequence>
<protein>
    <submittedName>
        <fullName evidence="2">DNA-3-methyladenine glycosylase I</fullName>
        <ecNumber evidence="2">3.2.2.20</ecNumber>
    </submittedName>
</protein>
<keyword evidence="1" id="KW-0479">Metal-binding</keyword>
<dbReference type="PANTHER" id="PTHR30037">
    <property type="entry name" value="DNA-3-METHYLADENINE GLYCOSYLASE 1"/>
    <property type="match status" value="1"/>
</dbReference>
<feature type="binding site" evidence="1">
    <location>
        <position position="180"/>
    </location>
    <ligand>
        <name>Zn(2+)</name>
        <dbReference type="ChEBI" id="CHEBI:29105"/>
    </ligand>
</feature>
<feature type="binding site" evidence="1">
    <location>
        <position position="176"/>
    </location>
    <ligand>
        <name>Zn(2+)</name>
        <dbReference type="ChEBI" id="CHEBI:29105"/>
    </ligand>
</feature>
<dbReference type="GO" id="GO:0008725">
    <property type="term" value="F:DNA-3-methyladenine glycosylase activity"/>
    <property type="evidence" value="ECO:0007669"/>
    <property type="project" value="UniProtKB-EC"/>
</dbReference>
<evidence type="ECO:0000256" key="1">
    <source>
        <dbReference type="PIRSR" id="PIRSR605019-1"/>
    </source>
</evidence>
<dbReference type="AlphaFoldDB" id="A0A380JQB5"/>
<dbReference type="EMBL" id="UHFG01000004">
    <property type="protein sequence ID" value="SUN46752.1"/>
    <property type="molecule type" value="Genomic_DNA"/>
</dbReference>
<dbReference type="PANTHER" id="PTHR30037:SF4">
    <property type="entry name" value="DNA-3-METHYLADENINE GLYCOSYLASE I"/>
    <property type="match status" value="1"/>
</dbReference>
<accession>A0A380JQB5</accession>
<dbReference type="GO" id="GO:0046872">
    <property type="term" value="F:metal ion binding"/>
    <property type="evidence" value="ECO:0007669"/>
    <property type="project" value="UniProtKB-KW"/>
</dbReference>
<feature type="binding site" evidence="1">
    <location>
        <position position="4"/>
    </location>
    <ligand>
        <name>Zn(2+)</name>
        <dbReference type="ChEBI" id="CHEBI:29105"/>
    </ligand>
</feature>
<proteinExistence type="predicted"/>
<dbReference type="EC" id="3.2.2.20" evidence="2"/>
<dbReference type="Proteomes" id="UP000254797">
    <property type="component" value="Unassembled WGS sequence"/>
</dbReference>
<feature type="binding site" evidence="1">
    <location>
        <position position="18"/>
    </location>
    <ligand>
        <name>Zn(2+)</name>
        <dbReference type="ChEBI" id="CHEBI:29105"/>
    </ligand>
</feature>
<dbReference type="Pfam" id="PF03352">
    <property type="entry name" value="Adenine_glyco"/>
    <property type="match status" value="1"/>
</dbReference>
<dbReference type="InterPro" id="IPR052891">
    <property type="entry name" value="DNA-3mA_glycosylase"/>
</dbReference>
<reference evidence="2 3" key="1">
    <citation type="submission" date="2018-06" db="EMBL/GenBank/DDBJ databases">
        <authorList>
            <consortium name="Pathogen Informatics"/>
            <person name="Doyle S."/>
        </authorList>
    </citation>
    <scope>NUCLEOTIDE SEQUENCE [LARGE SCALE GENOMIC DNA]</scope>
    <source>
        <strain evidence="2 3">NCTC4670</strain>
    </source>
</reference>
<dbReference type="GO" id="GO:0006284">
    <property type="term" value="P:base-excision repair"/>
    <property type="evidence" value="ECO:0007669"/>
    <property type="project" value="InterPro"/>
</dbReference>
<dbReference type="InterPro" id="IPR005019">
    <property type="entry name" value="Adenine_glyco"/>
</dbReference>
<dbReference type="InterPro" id="IPR011257">
    <property type="entry name" value="DNA_glycosylase"/>
</dbReference>